<accession>A0A8S1WWR0</accession>
<feature type="transmembrane region" description="Helical" evidence="1">
    <location>
        <begin position="74"/>
        <end position="98"/>
    </location>
</feature>
<keyword evidence="1" id="KW-1133">Transmembrane helix</keyword>
<evidence type="ECO:0000313" key="3">
    <source>
        <dbReference type="Proteomes" id="UP000683925"/>
    </source>
</evidence>
<dbReference type="Pfam" id="PF01508">
    <property type="entry name" value="Paramecium_SA"/>
    <property type="match status" value="3"/>
</dbReference>
<dbReference type="OMA" id="DCESEIT"/>
<name>A0A8S1WWR0_PAROT</name>
<dbReference type="AlphaFoldDB" id="A0A8S1WWR0"/>
<keyword evidence="1" id="KW-0812">Transmembrane</keyword>
<evidence type="ECO:0008006" key="4">
    <source>
        <dbReference type="Google" id="ProtNLM"/>
    </source>
</evidence>
<sequence>MLEVHSKLDSYKIIDCHLYYQSISLIQQIHQIELKNNLNFPEILFLTTSHHFIQTISTTSVGNLFKYWMNSSQYLSFLQAGQSNFIYILFFLLTFIVLKSQHIKEQSDIKKKPQANLFPSNLFSQIQIKLRLLLWQISFFEYILLNSFSASLLEQYDQSKALQSGLLFKAFIFVFNDIFKTQIYIYIFSVEEYRNEIKSGQLLKQCQSGSIKQILLILMMLIIFPQQVQHTNRCNDCGQLKSQTDCESEITVTGACEWVAAQGTTAAKCQKKTIVDPVTYFKPYCELVDKPETNCAKTLGCAYIDSKCTHFAGCQAYVKTTTTDCQAISYYCVSDGNACIEAKECKDYTQQQCESTPSILGILKCKWDTNAGNCRDYACSEVDTTLNTDEKCSTWLGGCVTKRQGCVNAPRPACATYTGDDATCQPYIGSDGNCELAAGTTNCKAKECANAPVSLASDDDCKAYQKGCITTGKGCVLAKTKPLCFHLIQVIALLVLDILDQMEFVKVCWRKCENGVFNTDELCKQYQSSCKTNGKTCVSTLSACNTYKGTATTCAVYIGTDGYCKGTSTTTEATCAPKVCDEAPDTTTTDDACAKYQIGCVTTGKGCVTKNNLKSCTTYDGDATSCQSRIGTEGKCTWKSGTKCVARDCASAASNVNTNFLCANYFTNCVTTGSGCVSQTTCDLTVKQQSCEGTNNCSWQPICTSNASCSDFKKKSICLANQARIRTQDGVDDQGNAKYIYVTGKCGWLNNACKDLACSDLTGAYYNTDANCAAELSTCISNRVDACITKQDCEKLFGTQSTCLSYPGYCTKVSLATDTTPCVLRKCTDNTDATDNATCATSLPGCISNGKGCVDYNTPFTSMKGTQDTCNKLFAYKSGAIINFNTNQCYNSASAADTDFCKVKTCKLAENQTDGTCGSFLDGCVYNGNGGCVDPKAGDTTCGSYTGIAAFCESAIVGTNNAKYCFGQSTSAACTQRTCTDNTTATKDEGL</sequence>
<dbReference type="EMBL" id="CAJJDP010000106">
    <property type="protein sequence ID" value="CAD8194464.1"/>
    <property type="molecule type" value="Genomic_DNA"/>
</dbReference>
<dbReference type="Proteomes" id="UP000683925">
    <property type="component" value="Unassembled WGS sequence"/>
</dbReference>
<dbReference type="SMART" id="SM00639">
    <property type="entry name" value="PSA"/>
    <property type="match status" value="8"/>
</dbReference>
<keyword evidence="1" id="KW-0472">Membrane</keyword>
<protein>
    <recommendedName>
        <fullName evidence="4">Transmembrane protein</fullName>
    </recommendedName>
</protein>
<dbReference type="InterPro" id="IPR002895">
    <property type="entry name" value="Paramecium_SA"/>
</dbReference>
<evidence type="ECO:0000256" key="1">
    <source>
        <dbReference type="SAM" id="Phobius"/>
    </source>
</evidence>
<keyword evidence="3" id="KW-1185">Reference proteome</keyword>
<organism evidence="2 3">
    <name type="scientific">Paramecium octaurelia</name>
    <dbReference type="NCBI Taxonomy" id="43137"/>
    <lineage>
        <taxon>Eukaryota</taxon>
        <taxon>Sar</taxon>
        <taxon>Alveolata</taxon>
        <taxon>Ciliophora</taxon>
        <taxon>Intramacronucleata</taxon>
        <taxon>Oligohymenophorea</taxon>
        <taxon>Peniculida</taxon>
        <taxon>Parameciidae</taxon>
        <taxon>Paramecium</taxon>
    </lineage>
</organism>
<comment type="caution">
    <text evidence="2">The sequence shown here is derived from an EMBL/GenBank/DDBJ whole genome shotgun (WGS) entry which is preliminary data.</text>
</comment>
<evidence type="ECO:0000313" key="2">
    <source>
        <dbReference type="EMBL" id="CAD8194464.1"/>
    </source>
</evidence>
<gene>
    <name evidence="2" type="ORF">POCTA_138.1.T1060249</name>
</gene>
<proteinExistence type="predicted"/>
<reference evidence="2" key="1">
    <citation type="submission" date="2021-01" db="EMBL/GenBank/DDBJ databases">
        <authorList>
            <consortium name="Genoscope - CEA"/>
            <person name="William W."/>
        </authorList>
    </citation>
    <scope>NUCLEOTIDE SEQUENCE</scope>
</reference>
<dbReference type="OrthoDB" id="316494at2759"/>